<dbReference type="Proteomes" id="UP001595772">
    <property type="component" value="Unassembled WGS sequence"/>
</dbReference>
<keyword evidence="3" id="KW-1185">Reference proteome</keyword>
<dbReference type="Pfam" id="PF01740">
    <property type="entry name" value="STAS"/>
    <property type="match status" value="1"/>
</dbReference>
<sequence length="271" mass="30756">MSSLFIFSKYISENKKILATKVVNGVIRKGKLDVPKWEEEQAMEMYDDLFRFLGESLIDKDEKEIPDLLLEWSKKNSEMQVSSGGRLSEIINRYPPTKEIFNDILTGLSIEFGLSIRDHAYILKRIDKMLDASLNETFLWYKRLSDKQREDTEKEVLKLSAPIVPIQDGIVIVPLIGYIGRNNAKHIMDNVVPKIAELEVDHVIADFSGTLTINEYISDLIHQVGTTLRLMGIHVVITGLRPDIVQTVIHSGIDLSDVESFATVKQAVENI</sequence>
<evidence type="ECO:0000259" key="1">
    <source>
        <dbReference type="PROSITE" id="PS50801"/>
    </source>
</evidence>
<gene>
    <name evidence="2" type="ORF">ACFOUV_01300</name>
</gene>
<evidence type="ECO:0000313" key="2">
    <source>
        <dbReference type="EMBL" id="MFC4022450.1"/>
    </source>
</evidence>
<comment type="caution">
    <text evidence="2">The sequence shown here is derived from an EMBL/GenBank/DDBJ whole genome shotgun (WGS) entry which is preliminary data.</text>
</comment>
<dbReference type="InterPro" id="IPR051932">
    <property type="entry name" value="Bact_StressResp_Reg"/>
</dbReference>
<reference evidence="3" key="1">
    <citation type="journal article" date="2019" name="Int. J. Syst. Evol. Microbiol.">
        <title>The Global Catalogue of Microorganisms (GCM) 10K type strain sequencing project: providing services to taxonomists for standard genome sequencing and annotation.</title>
        <authorList>
            <consortium name="The Broad Institute Genomics Platform"/>
            <consortium name="The Broad Institute Genome Sequencing Center for Infectious Disease"/>
            <person name="Wu L."/>
            <person name="Ma J."/>
        </authorList>
    </citation>
    <scope>NUCLEOTIDE SEQUENCE [LARGE SCALE GENOMIC DNA]</scope>
    <source>
        <strain evidence="3">IBRC-M 10703</strain>
    </source>
</reference>
<dbReference type="InterPro" id="IPR002645">
    <property type="entry name" value="STAS_dom"/>
</dbReference>
<dbReference type="PANTHER" id="PTHR33745:SF8">
    <property type="entry name" value="BLUE-LIGHT PHOTORECEPTOR"/>
    <property type="match status" value="1"/>
</dbReference>
<dbReference type="PROSITE" id="PS50801">
    <property type="entry name" value="STAS"/>
    <property type="match status" value="1"/>
</dbReference>
<dbReference type="EMBL" id="JBHSAO010000001">
    <property type="protein sequence ID" value="MFC4022450.1"/>
    <property type="molecule type" value="Genomic_DNA"/>
</dbReference>
<dbReference type="SUPFAM" id="SSF52091">
    <property type="entry name" value="SpoIIaa-like"/>
    <property type="match status" value="1"/>
</dbReference>
<feature type="domain" description="STAS" evidence="1">
    <location>
        <begin position="160"/>
        <end position="271"/>
    </location>
</feature>
<dbReference type="PANTHER" id="PTHR33745">
    <property type="entry name" value="RSBT ANTAGONIST PROTEIN RSBS-RELATED"/>
    <property type="match status" value="1"/>
</dbReference>
<dbReference type="CDD" id="cd07041">
    <property type="entry name" value="STAS_RsbR_RsbS_like"/>
    <property type="match status" value="1"/>
</dbReference>
<proteinExistence type="predicted"/>
<dbReference type="Gene3D" id="3.30.750.24">
    <property type="entry name" value="STAS domain"/>
    <property type="match status" value="1"/>
</dbReference>
<dbReference type="InterPro" id="IPR036513">
    <property type="entry name" value="STAS_dom_sf"/>
</dbReference>
<accession>A0ABV8GV32</accession>
<protein>
    <submittedName>
        <fullName evidence="2">STAS domain-containing protein</fullName>
    </submittedName>
</protein>
<dbReference type="RefSeq" id="WP_379494962.1">
    <property type="nucleotide sequence ID" value="NZ_JBHSAO010000001.1"/>
</dbReference>
<evidence type="ECO:0000313" key="3">
    <source>
        <dbReference type="Proteomes" id="UP001595772"/>
    </source>
</evidence>
<name>A0ABV8GV32_9BACI</name>
<organism evidence="2 3">
    <name type="scientific">Oceanobacillus longus</name>
    <dbReference type="NCBI Taxonomy" id="930120"/>
    <lineage>
        <taxon>Bacteria</taxon>
        <taxon>Bacillati</taxon>
        <taxon>Bacillota</taxon>
        <taxon>Bacilli</taxon>
        <taxon>Bacillales</taxon>
        <taxon>Bacillaceae</taxon>
        <taxon>Oceanobacillus</taxon>
    </lineage>
</organism>